<dbReference type="InterPro" id="IPR002750">
    <property type="entry name" value="CobE/GbiG_C"/>
</dbReference>
<comment type="caution">
    <text evidence="2">The sequence shown here is derived from an EMBL/GenBank/DDBJ whole genome shotgun (WGS) entry which is preliminary data.</text>
</comment>
<feature type="domain" description="CobE/GbiG C-terminal" evidence="1">
    <location>
        <begin position="3"/>
        <end position="120"/>
    </location>
</feature>
<dbReference type="EMBL" id="MSYM01000009">
    <property type="protein sequence ID" value="OLP07233.1"/>
    <property type="molecule type" value="Genomic_DNA"/>
</dbReference>
<dbReference type="GO" id="GO:0009236">
    <property type="term" value="P:cobalamin biosynthetic process"/>
    <property type="evidence" value="ECO:0007669"/>
    <property type="project" value="InterPro"/>
</dbReference>
<accession>A0A1Q8YGV7</accession>
<dbReference type="InterPro" id="IPR036518">
    <property type="entry name" value="CobE/GbiG_C_sf"/>
</dbReference>
<dbReference type="Gene3D" id="3.30.420.180">
    <property type="entry name" value="CobE/GbiG C-terminal domain"/>
    <property type="match status" value="1"/>
</dbReference>
<name>A0A1Q8YGV7_9BURK</name>
<dbReference type="RefSeq" id="WP_075585959.1">
    <property type="nucleotide sequence ID" value="NZ_MSYM01000009.1"/>
</dbReference>
<reference evidence="2 3" key="1">
    <citation type="submission" date="2017-01" db="EMBL/GenBank/DDBJ databases">
        <title>Genome sequence of Rhodoferax antarcticus ANT.BR, a psychrophilic purple nonsulfur bacterium from an Antarctic microbial mat.</title>
        <authorList>
            <person name="Baker J."/>
            <person name="Riester C."/>
            <person name="Skinner B."/>
            <person name="Newell A."/>
            <person name="Swingley W."/>
            <person name="Madigan M."/>
            <person name="Jung D."/>
            <person name="Asao M."/>
            <person name="Chen M."/>
            <person name="Loughlin P."/>
            <person name="Pan H."/>
            <person name="Lin S."/>
            <person name="Li N."/>
            <person name="Shaw J."/>
            <person name="Prado M."/>
            <person name="Sherman C."/>
            <person name="Li X."/>
            <person name="Tang J."/>
            <person name="Blankenship R."/>
            <person name="Zhao T."/>
            <person name="Touchman J."/>
            <person name="Sattley M."/>
        </authorList>
    </citation>
    <scope>NUCLEOTIDE SEQUENCE [LARGE SCALE GENOMIC DNA]</scope>
    <source>
        <strain evidence="2 3">ANT.BR</strain>
    </source>
</reference>
<proteinExistence type="predicted"/>
<evidence type="ECO:0000313" key="2">
    <source>
        <dbReference type="EMBL" id="OLP07233.1"/>
    </source>
</evidence>
<sequence length="129" mass="13347">MSVAGFGFRAAATAESLRSALEIALAQSDRSNSLTALATAWDKAAAPEFLRFAAQCRLPVLAIPADALQLQEAQASVQVPARYGHRSLAESAALAGAGPGAQLRVPRCVSADRLVTAAIATTIPENTYP</sequence>
<protein>
    <submittedName>
        <fullName evidence="2">Cobalamin biosynthesis domain protein</fullName>
        <ecNumber evidence="2">2.1.1.131</ecNumber>
    </submittedName>
</protein>
<keyword evidence="3" id="KW-1185">Reference proteome</keyword>
<keyword evidence="2" id="KW-0808">Transferase</keyword>
<evidence type="ECO:0000313" key="3">
    <source>
        <dbReference type="Proteomes" id="UP000185911"/>
    </source>
</evidence>
<dbReference type="SUPFAM" id="SSF159664">
    <property type="entry name" value="CobE/GbiG C-terminal domain-like"/>
    <property type="match status" value="1"/>
</dbReference>
<dbReference type="AlphaFoldDB" id="A0A1Q8YGV7"/>
<keyword evidence="2" id="KW-0489">Methyltransferase</keyword>
<dbReference type="STRING" id="81479.RA876_02050"/>
<gene>
    <name evidence="2" type="primary">cbiG</name>
    <name evidence="2" type="ORF">BLL52_1520</name>
</gene>
<dbReference type="Proteomes" id="UP000185911">
    <property type="component" value="Unassembled WGS sequence"/>
</dbReference>
<dbReference type="GO" id="GO:0032259">
    <property type="term" value="P:methylation"/>
    <property type="evidence" value="ECO:0007669"/>
    <property type="project" value="UniProtKB-KW"/>
</dbReference>
<dbReference type="Pfam" id="PF01890">
    <property type="entry name" value="CbiG_C"/>
    <property type="match status" value="1"/>
</dbReference>
<organism evidence="2 3">
    <name type="scientific">Rhodoferax antarcticus ANT.BR</name>
    <dbReference type="NCBI Taxonomy" id="1111071"/>
    <lineage>
        <taxon>Bacteria</taxon>
        <taxon>Pseudomonadati</taxon>
        <taxon>Pseudomonadota</taxon>
        <taxon>Betaproteobacteria</taxon>
        <taxon>Burkholderiales</taxon>
        <taxon>Comamonadaceae</taxon>
        <taxon>Rhodoferax</taxon>
    </lineage>
</organism>
<dbReference type="GO" id="GO:0030789">
    <property type="term" value="F:precorrin-3B C17-methyltransferase activity"/>
    <property type="evidence" value="ECO:0007669"/>
    <property type="project" value="UniProtKB-EC"/>
</dbReference>
<evidence type="ECO:0000259" key="1">
    <source>
        <dbReference type="Pfam" id="PF01890"/>
    </source>
</evidence>
<dbReference type="EC" id="2.1.1.131" evidence="2"/>